<protein>
    <recommendedName>
        <fullName evidence="3">WYL domain-containing protein</fullName>
    </recommendedName>
</protein>
<organism evidence="1 2">
    <name type="scientific">Virgibacillus dokdonensis</name>
    <dbReference type="NCBI Taxonomy" id="302167"/>
    <lineage>
        <taxon>Bacteria</taxon>
        <taxon>Bacillati</taxon>
        <taxon>Bacillota</taxon>
        <taxon>Bacilli</taxon>
        <taxon>Bacillales</taxon>
        <taxon>Bacillaceae</taxon>
        <taxon>Virgibacillus</taxon>
    </lineage>
</organism>
<proteinExistence type="predicted"/>
<dbReference type="KEGG" id="vpn:A21D_02148"/>
<gene>
    <name evidence="1" type="ORF">A21D_02148</name>
</gene>
<evidence type="ECO:0000313" key="2">
    <source>
        <dbReference type="Proteomes" id="UP000234237"/>
    </source>
</evidence>
<reference evidence="2" key="1">
    <citation type="submission" date="2016-11" db="EMBL/GenBank/DDBJ databases">
        <title>Complete genome sequence of Virgibacillus pantothenticus 21D, a halophilic bacterium isolated from the deep hypersaline anoxic basin Discovery in the Mediterranean Sea.</title>
        <authorList>
            <person name="Zeaiter Z."/>
            <person name="Booth J.M."/>
            <person name="Prosdocimi E.M."/>
            <person name="Mapelli F."/>
            <person name="Fusi M."/>
            <person name="Daffonchio D."/>
            <person name="Borin S."/>
            <person name="Crotti E."/>
        </authorList>
    </citation>
    <scope>NUCLEOTIDE SEQUENCE [LARGE SCALE GENOMIC DNA]</scope>
    <source>
        <strain evidence="2">21D</strain>
    </source>
</reference>
<dbReference type="EMBL" id="CP018622">
    <property type="protein sequence ID" value="AUJ25212.1"/>
    <property type="molecule type" value="Genomic_DNA"/>
</dbReference>
<evidence type="ECO:0008006" key="3">
    <source>
        <dbReference type="Google" id="ProtNLM"/>
    </source>
</evidence>
<sequence>MKGLLNRSLEKKQKIIIYYMDSNNQVTERYVRVLEIKENSILAYCYYRKKVRTFNMENILSAGRVRKKVVS</sequence>
<dbReference type="STRING" id="302167.GCA_900166595_00808"/>
<dbReference type="RefSeq" id="WP_101933434.1">
    <property type="nucleotide sequence ID" value="NZ_CP018622.1"/>
</dbReference>
<name>A0A2K9IZR6_9BACI</name>
<evidence type="ECO:0000313" key="1">
    <source>
        <dbReference type="EMBL" id="AUJ25212.1"/>
    </source>
</evidence>
<dbReference type="Proteomes" id="UP000234237">
    <property type="component" value="Chromosome"/>
</dbReference>
<accession>A0A2K9IZR6</accession>
<dbReference type="AlphaFoldDB" id="A0A2K9IZR6"/>